<keyword evidence="3 7" id="KW-0812">Transmembrane</keyword>
<dbReference type="AlphaFoldDB" id="A0A161ZHW4"/>
<feature type="compositionally biased region" description="Basic residues" evidence="6">
    <location>
        <begin position="51"/>
        <end position="62"/>
    </location>
</feature>
<comment type="similarity">
    <text evidence="2">Belongs to the TAPT1 family.</text>
</comment>
<feature type="transmembrane region" description="Helical" evidence="7">
    <location>
        <begin position="367"/>
        <end position="385"/>
    </location>
</feature>
<keyword evidence="5 7" id="KW-0472">Membrane</keyword>
<dbReference type="GO" id="GO:0005789">
    <property type="term" value="C:endoplasmic reticulum membrane"/>
    <property type="evidence" value="ECO:0007669"/>
    <property type="project" value="TreeGrafter"/>
</dbReference>
<protein>
    <recommendedName>
        <fullName evidence="9">Protein POLLEN DEFECTIVE IN GUIDANCE 1</fullName>
    </recommendedName>
</protein>
<evidence type="ECO:0000256" key="4">
    <source>
        <dbReference type="ARBA" id="ARBA00022989"/>
    </source>
</evidence>
<dbReference type="GO" id="GO:0035437">
    <property type="term" value="P:maintenance of protein localization in endoplasmic reticulum"/>
    <property type="evidence" value="ECO:0007669"/>
    <property type="project" value="EnsemblPlants"/>
</dbReference>
<feature type="transmembrane region" description="Helical" evidence="7">
    <location>
        <begin position="235"/>
        <end position="257"/>
    </location>
</feature>
<dbReference type="PANTHER" id="PTHR13317">
    <property type="entry name" value="TRANSMEMBRANE ANTERIOR POSTERIOR TRANSFORMATION PROTEIN 1 HOMOLOG"/>
    <property type="match status" value="1"/>
</dbReference>
<feature type="transmembrane region" description="Helical" evidence="7">
    <location>
        <begin position="550"/>
        <end position="571"/>
    </location>
</feature>
<reference evidence="8" key="1">
    <citation type="journal article" date="2016" name="Nat. Genet.">
        <title>A high-quality carrot genome assembly provides new insights into carotenoid accumulation and asterid genome evolution.</title>
        <authorList>
            <person name="Iorizzo M."/>
            <person name="Ellison S."/>
            <person name="Senalik D."/>
            <person name="Zeng P."/>
            <person name="Satapoomin P."/>
            <person name="Huang J."/>
            <person name="Bowman M."/>
            <person name="Iovene M."/>
            <person name="Sanseverino W."/>
            <person name="Cavagnaro P."/>
            <person name="Yildiz M."/>
            <person name="Macko-Podgorni A."/>
            <person name="Moranska E."/>
            <person name="Grzebelus E."/>
            <person name="Grzebelus D."/>
            <person name="Ashrafi H."/>
            <person name="Zheng Z."/>
            <person name="Cheng S."/>
            <person name="Spooner D."/>
            <person name="Van Deynze A."/>
            <person name="Simon P."/>
        </authorList>
    </citation>
    <scope>NUCLEOTIDE SEQUENCE [LARGE SCALE GENOMIC DNA]</scope>
    <source>
        <tissue evidence="8">Leaf</tissue>
    </source>
</reference>
<dbReference type="EMBL" id="LNRQ01000007">
    <property type="protein sequence ID" value="KZM86422.1"/>
    <property type="molecule type" value="Genomic_DNA"/>
</dbReference>
<keyword evidence="4 7" id="KW-1133">Transmembrane helix</keyword>
<feature type="region of interest" description="Disordered" evidence="6">
    <location>
        <begin position="123"/>
        <end position="156"/>
    </location>
</feature>
<dbReference type="GO" id="GO:0005788">
    <property type="term" value="C:endoplasmic reticulum lumen"/>
    <property type="evidence" value="ECO:0007669"/>
    <property type="project" value="EnsemblPlants"/>
</dbReference>
<comment type="caution">
    <text evidence="8">The sequence shown here is derived from an EMBL/GenBank/DDBJ whole genome shotgun (WGS) entry which is preliminary data.</text>
</comment>
<evidence type="ECO:0000256" key="2">
    <source>
        <dbReference type="ARBA" id="ARBA00008803"/>
    </source>
</evidence>
<organism evidence="8">
    <name type="scientific">Daucus carota subsp. sativus</name>
    <name type="common">Carrot</name>
    <dbReference type="NCBI Taxonomy" id="79200"/>
    <lineage>
        <taxon>Eukaryota</taxon>
        <taxon>Viridiplantae</taxon>
        <taxon>Streptophyta</taxon>
        <taxon>Embryophyta</taxon>
        <taxon>Tracheophyta</taxon>
        <taxon>Spermatophyta</taxon>
        <taxon>Magnoliopsida</taxon>
        <taxon>eudicotyledons</taxon>
        <taxon>Gunneridae</taxon>
        <taxon>Pentapetalae</taxon>
        <taxon>asterids</taxon>
        <taxon>campanulids</taxon>
        <taxon>Apiales</taxon>
        <taxon>Apiaceae</taxon>
        <taxon>Apioideae</taxon>
        <taxon>Scandiceae</taxon>
        <taxon>Daucinae</taxon>
        <taxon>Daucus</taxon>
        <taxon>Daucus sect. Daucus</taxon>
    </lineage>
</organism>
<evidence type="ECO:0000256" key="5">
    <source>
        <dbReference type="ARBA" id="ARBA00023136"/>
    </source>
</evidence>
<proteinExistence type="inferred from homology"/>
<dbReference type="PANTHER" id="PTHR13317:SF4">
    <property type="entry name" value="TRANSMEMBRANE ANTERIOR POSTERIOR TRANSFORMATION PROTEIN 1 HOMOLOG"/>
    <property type="match status" value="1"/>
</dbReference>
<evidence type="ECO:0000256" key="6">
    <source>
        <dbReference type="SAM" id="MobiDB-lite"/>
    </source>
</evidence>
<evidence type="ECO:0008006" key="9">
    <source>
        <dbReference type="Google" id="ProtNLM"/>
    </source>
</evidence>
<dbReference type="Pfam" id="PF05346">
    <property type="entry name" value="DUF747"/>
    <property type="match status" value="1"/>
</dbReference>
<gene>
    <name evidence="8" type="ORF">DCAR_023556</name>
</gene>
<feature type="compositionally biased region" description="Basic and acidic residues" evidence="6">
    <location>
        <begin position="143"/>
        <end position="156"/>
    </location>
</feature>
<feature type="transmembrane region" description="Helical" evidence="7">
    <location>
        <begin position="522"/>
        <end position="544"/>
    </location>
</feature>
<dbReference type="GO" id="GO:0010183">
    <property type="term" value="P:pollen tube guidance"/>
    <property type="evidence" value="ECO:0007669"/>
    <property type="project" value="EnsemblPlants"/>
</dbReference>
<dbReference type="STRING" id="79200.A0A161ZHW4"/>
<evidence type="ECO:0000256" key="7">
    <source>
        <dbReference type="SAM" id="Phobius"/>
    </source>
</evidence>
<evidence type="ECO:0000256" key="1">
    <source>
        <dbReference type="ARBA" id="ARBA00004141"/>
    </source>
</evidence>
<accession>A0A161ZHW4</accession>
<evidence type="ECO:0000313" key="8">
    <source>
        <dbReference type="EMBL" id="KZM86422.1"/>
    </source>
</evidence>
<dbReference type="Gramene" id="KZM86422">
    <property type="protein sequence ID" value="KZM86422"/>
    <property type="gene ID" value="DCAR_023556"/>
</dbReference>
<dbReference type="OMA" id="NMRFWIW"/>
<sequence length="598" mass="68512">MMVRSGGRKLSFDILNTATFEDNDSTKRPMHRSKSDPPALEANAATSDSKRNRRKKRNKSSRKNAGSECLEDIIEDQCETSHVCNGSVSKNVVYEEMSAVPEEKSVVSVEFCQLHGGELRQRSVNAREENVNANEDENGNGNENEKFSGDRKEVDGVVKDKRSRKLEREESLDWRRVVMAKDPNYFLSIEKSPLKYFVEEMNCGNSLRTTSTLANEEDRERVYDTIFRLPWRCELLISVGYFVCFDSFLSIVTIMPIRLIMVAWRNLNARHFIRPSAAELCDFGCFVALACGVFLLEQTDISLIYHIIRGQGTIKLYVVYNVLEIFDKMCQSLGGDVLHTLFNSAEGLANCDQENTNYWLWRFISDGALAVISSNILVFFCCIIVHSAEAITLSTCVVAHNNTLLALLVSNNFAEIKSSVFKRFSKDNVQVMVYSDSVERFHISSFILFVFAQYTVEAEYPWFEKFLFNASMVYICEIMIDTIKHSFIAKFNDIKPIVFSEFLEDLCRQRLKLEEENEKKKLTFVPLAPACVIIRVLSPVYAAHLPQGPFVWKLFCIFFLSAITFLMLTTLKVMVGMGLQKHATWYLERSQKRKLHCD</sequence>
<dbReference type="InterPro" id="IPR008010">
    <property type="entry name" value="Tatp1"/>
</dbReference>
<comment type="subcellular location">
    <subcellularLocation>
        <location evidence="1">Membrane</location>
        <topology evidence="1">Multi-pass membrane protein</topology>
    </subcellularLocation>
</comment>
<name>A0A161ZHW4_DAUCS</name>
<evidence type="ECO:0000256" key="3">
    <source>
        <dbReference type="ARBA" id="ARBA00022692"/>
    </source>
</evidence>
<dbReference type="GO" id="GO:0009793">
    <property type="term" value="P:embryo development ending in seed dormancy"/>
    <property type="evidence" value="ECO:0007669"/>
    <property type="project" value="EnsemblPlants"/>
</dbReference>
<feature type="region of interest" description="Disordered" evidence="6">
    <location>
        <begin position="18"/>
        <end position="66"/>
    </location>
</feature>